<dbReference type="AlphaFoldDB" id="A0AAV2AKA2"/>
<keyword evidence="1" id="KW-0175">Coiled coil</keyword>
<feature type="coiled-coil region" evidence="1">
    <location>
        <begin position="84"/>
        <end position="111"/>
    </location>
</feature>
<evidence type="ECO:0000313" key="4">
    <source>
        <dbReference type="Proteomes" id="UP001497382"/>
    </source>
</evidence>
<sequence length="116" mass="13489">MGIEKSHVKKKRKNIYTEKTASLLTKDDDLISVLKPVHCYQSPHQSKKFKSRKKTAPDGHGKIECDEKVDCQPKKQVSRTKKVHEVKQKAKEENEAEIEKLNEHFSELEKMDLCIE</sequence>
<evidence type="ECO:0000256" key="2">
    <source>
        <dbReference type="SAM" id="MobiDB-lite"/>
    </source>
</evidence>
<name>A0AAV2AKA2_9ARAC</name>
<accession>A0AAV2AKA2</accession>
<protein>
    <submittedName>
        <fullName evidence="3">Uncharacterized protein</fullName>
    </submittedName>
</protein>
<keyword evidence="4" id="KW-1185">Reference proteome</keyword>
<feature type="compositionally biased region" description="Basic residues" evidence="2">
    <location>
        <begin position="45"/>
        <end position="54"/>
    </location>
</feature>
<organism evidence="3 4">
    <name type="scientific">Larinioides sclopetarius</name>
    <dbReference type="NCBI Taxonomy" id="280406"/>
    <lineage>
        <taxon>Eukaryota</taxon>
        <taxon>Metazoa</taxon>
        <taxon>Ecdysozoa</taxon>
        <taxon>Arthropoda</taxon>
        <taxon>Chelicerata</taxon>
        <taxon>Arachnida</taxon>
        <taxon>Araneae</taxon>
        <taxon>Araneomorphae</taxon>
        <taxon>Entelegynae</taxon>
        <taxon>Araneoidea</taxon>
        <taxon>Araneidae</taxon>
        <taxon>Larinioides</taxon>
    </lineage>
</organism>
<reference evidence="3 4" key="1">
    <citation type="submission" date="2024-04" db="EMBL/GenBank/DDBJ databases">
        <authorList>
            <person name="Rising A."/>
            <person name="Reimegard J."/>
            <person name="Sonavane S."/>
            <person name="Akerstrom W."/>
            <person name="Nylinder S."/>
            <person name="Hedman E."/>
            <person name="Kallberg Y."/>
        </authorList>
    </citation>
    <scope>NUCLEOTIDE SEQUENCE [LARGE SCALE GENOMIC DNA]</scope>
</reference>
<proteinExistence type="predicted"/>
<feature type="region of interest" description="Disordered" evidence="2">
    <location>
        <begin position="43"/>
        <end position="65"/>
    </location>
</feature>
<feature type="compositionally biased region" description="Basic and acidic residues" evidence="2">
    <location>
        <begin position="55"/>
        <end position="65"/>
    </location>
</feature>
<comment type="caution">
    <text evidence="3">The sequence shown here is derived from an EMBL/GenBank/DDBJ whole genome shotgun (WGS) entry which is preliminary data.</text>
</comment>
<evidence type="ECO:0000256" key="1">
    <source>
        <dbReference type="SAM" id="Coils"/>
    </source>
</evidence>
<dbReference type="EMBL" id="CAXIEN010000178">
    <property type="protein sequence ID" value="CAL1284392.1"/>
    <property type="molecule type" value="Genomic_DNA"/>
</dbReference>
<gene>
    <name evidence="3" type="ORF">LARSCL_LOCUS13121</name>
</gene>
<evidence type="ECO:0000313" key="3">
    <source>
        <dbReference type="EMBL" id="CAL1284392.1"/>
    </source>
</evidence>
<dbReference type="Proteomes" id="UP001497382">
    <property type="component" value="Unassembled WGS sequence"/>
</dbReference>